<proteinExistence type="predicted"/>
<name>A0A6J5LDL0_9CAUD</name>
<sequence length="107" mass="12219">MSNPYQTNLSKKEVNQQLLIGLKRHLMISQDTTAKKDVRLTSLTNLAEVLEYVVSDINSAVSAEEQAILRRFFQLLLTKVKFATIDIHNKPETFNDEIAFISILLKI</sequence>
<reference evidence="1" key="1">
    <citation type="submission" date="2020-04" db="EMBL/GenBank/DDBJ databases">
        <authorList>
            <person name="Chiriac C."/>
            <person name="Salcher M."/>
            <person name="Ghai R."/>
            <person name="Kavagutti S V."/>
        </authorList>
    </citation>
    <scope>NUCLEOTIDE SEQUENCE</scope>
</reference>
<evidence type="ECO:0000313" key="1">
    <source>
        <dbReference type="EMBL" id="CAB4129769.1"/>
    </source>
</evidence>
<gene>
    <name evidence="1" type="ORF">UFOVP116_109</name>
</gene>
<protein>
    <submittedName>
        <fullName evidence="1">Uncharacterized protein</fullName>
    </submittedName>
</protein>
<organism evidence="1">
    <name type="scientific">uncultured Caudovirales phage</name>
    <dbReference type="NCBI Taxonomy" id="2100421"/>
    <lineage>
        <taxon>Viruses</taxon>
        <taxon>Duplodnaviria</taxon>
        <taxon>Heunggongvirae</taxon>
        <taxon>Uroviricota</taxon>
        <taxon>Caudoviricetes</taxon>
        <taxon>Peduoviridae</taxon>
        <taxon>Maltschvirus</taxon>
        <taxon>Maltschvirus maltsch</taxon>
    </lineage>
</organism>
<accession>A0A6J5LDL0</accession>
<dbReference type="EMBL" id="LR796237">
    <property type="protein sequence ID" value="CAB4129769.1"/>
    <property type="molecule type" value="Genomic_DNA"/>
</dbReference>